<feature type="domain" description="Interferon-related developmental regulator N-terminal" evidence="3">
    <location>
        <begin position="69"/>
        <end position="361"/>
    </location>
</feature>
<dbReference type="Pfam" id="PF05004">
    <property type="entry name" value="IFRD"/>
    <property type="match status" value="1"/>
</dbReference>
<proteinExistence type="inferred from homology"/>
<evidence type="ECO:0000259" key="3">
    <source>
        <dbReference type="Pfam" id="PF05004"/>
    </source>
</evidence>
<evidence type="ECO:0000313" key="5">
    <source>
        <dbReference type="Proteomes" id="UP001412239"/>
    </source>
</evidence>
<dbReference type="InterPro" id="IPR016024">
    <property type="entry name" value="ARM-type_fold"/>
</dbReference>
<reference evidence="4" key="1">
    <citation type="submission" date="2015-10" db="EMBL/GenBank/DDBJ databases">
        <authorList>
            <person name="Regsiter A."/>
            <person name="william w."/>
        </authorList>
    </citation>
    <scope>NUCLEOTIDE SEQUENCE</scope>
    <source>
        <strain evidence="4">Montdore</strain>
    </source>
</reference>
<dbReference type="InterPro" id="IPR007701">
    <property type="entry name" value="Interferon-rel_develop_reg_N"/>
</dbReference>
<dbReference type="Proteomes" id="UP001412239">
    <property type="component" value="Unassembled WGS sequence"/>
</dbReference>
<dbReference type="SUPFAM" id="SSF48371">
    <property type="entry name" value="ARM repeat"/>
    <property type="match status" value="1"/>
</dbReference>
<organism evidence="4 5">
    <name type="scientific">Tuber aestivum</name>
    <name type="common">summer truffle</name>
    <dbReference type="NCBI Taxonomy" id="59557"/>
    <lineage>
        <taxon>Eukaryota</taxon>
        <taxon>Fungi</taxon>
        <taxon>Dikarya</taxon>
        <taxon>Ascomycota</taxon>
        <taxon>Pezizomycotina</taxon>
        <taxon>Pezizomycetes</taxon>
        <taxon>Pezizales</taxon>
        <taxon>Tuberaceae</taxon>
        <taxon>Tuber</taxon>
    </lineage>
</organism>
<dbReference type="InterPro" id="IPR039777">
    <property type="entry name" value="IFRD"/>
</dbReference>
<dbReference type="AlphaFoldDB" id="A0A292PP02"/>
<name>A0A292PP02_9PEZI</name>
<comment type="similarity">
    <text evidence="1">Belongs to the IFRD family.</text>
</comment>
<accession>A0A292PP02</accession>
<feature type="region of interest" description="Disordered" evidence="2">
    <location>
        <begin position="1"/>
        <end position="59"/>
    </location>
</feature>
<dbReference type="PANTHER" id="PTHR12354">
    <property type="entry name" value="INTERFERON-RELATED DEVELOPMENTAL REGULATOR"/>
    <property type="match status" value="1"/>
</dbReference>
<dbReference type="EMBL" id="LN891143">
    <property type="protein sequence ID" value="CUS08210.1"/>
    <property type="molecule type" value="Genomic_DNA"/>
</dbReference>
<sequence>MSELRRKALGSGKTVSRKAASRQSSAASSRANSRSTSRANSRAASRANTDDEGSLSDETTFSLGSVDDLATIDVELDETTTVWQEELGDRINQIIERKRSSSVGREESLTAYIRILSAKYAKEEILSKKSELLDAFVRSLKQGKTEKEALLAAKALAITIVTDPEDTLFDRLAPDFKRTIRDHASLPLKNALIHALGAVAFYGGASVAETELIMDFFMEIVESDGHDIGAGDDAGAVTAALEEWGNLATQLEDAEEVTRRSMASLVDQLDSSEILVQVAAGENIALLYEKSYAEAEDDEVVEDHSESGLGKNFVQKYKPYPRHDDLVHTLRGLSSGSKKYLSKRNKKTQHSAFVDILHSVENPMKGPRYSEALDKDNRVRGSRMTVRIHKKGLLRVERWWKLHRLQHLRRILAGGFLNHWIENPVIFESLRYVIAYSTTTIKPKLTCCDHSLFVEEI</sequence>
<feature type="compositionally biased region" description="Low complexity" evidence="2">
    <location>
        <begin position="21"/>
        <end position="47"/>
    </location>
</feature>
<gene>
    <name evidence="4" type="ORF">GSTUAT00007688001</name>
</gene>
<dbReference type="PANTHER" id="PTHR12354:SF1">
    <property type="entry name" value="INTERFERON-RELATED DEVELOPMENTAL REGULATOR 1"/>
    <property type="match status" value="1"/>
</dbReference>
<evidence type="ECO:0000313" key="4">
    <source>
        <dbReference type="EMBL" id="CUS08210.1"/>
    </source>
</evidence>
<evidence type="ECO:0000256" key="1">
    <source>
        <dbReference type="ARBA" id="ARBA00008828"/>
    </source>
</evidence>
<protein>
    <recommendedName>
        <fullName evidence="3">Interferon-related developmental regulator N-terminal domain-containing protein</fullName>
    </recommendedName>
</protein>
<keyword evidence="5" id="KW-1185">Reference proteome</keyword>
<evidence type="ECO:0000256" key="2">
    <source>
        <dbReference type="SAM" id="MobiDB-lite"/>
    </source>
</evidence>